<gene>
    <name evidence="1" type="ORF">FA95DRAFT_779483</name>
</gene>
<accession>A0ACB8S005</accession>
<protein>
    <submittedName>
        <fullName evidence="1">DHS-like NAD/FAD-binding domain-containing protein</fullName>
    </submittedName>
</protein>
<evidence type="ECO:0000313" key="2">
    <source>
        <dbReference type="Proteomes" id="UP000814033"/>
    </source>
</evidence>
<reference evidence="1" key="2">
    <citation type="journal article" date="2022" name="New Phytol.">
        <title>Evolutionary transition to the ectomycorrhizal habit in the genomes of a hyperdiverse lineage of mushroom-forming fungi.</title>
        <authorList>
            <person name="Looney B."/>
            <person name="Miyauchi S."/>
            <person name="Morin E."/>
            <person name="Drula E."/>
            <person name="Courty P.E."/>
            <person name="Kohler A."/>
            <person name="Kuo A."/>
            <person name="LaButti K."/>
            <person name="Pangilinan J."/>
            <person name="Lipzen A."/>
            <person name="Riley R."/>
            <person name="Andreopoulos W."/>
            <person name="He G."/>
            <person name="Johnson J."/>
            <person name="Nolan M."/>
            <person name="Tritt A."/>
            <person name="Barry K.W."/>
            <person name="Grigoriev I.V."/>
            <person name="Nagy L.G."/>
            <person name="Hibbett D."/>
            <person name="Henrissat B."/>
            <person name="Matheny P.B."/>
            <person name="Labbe J."/>
            <person name="Martin F.M."/>
        </authorList>
    </citation>
    <scope>NUCLEOTIDE SEQUENCE</scope>
    <source>
        <strain evidence="1">FP105234-sp</strain>
    </source>
</reference>
<dbReference type="EMBL" id="MU275868">
    <property type="protein sequence ID" value="KAI0049884.1"/>
    <property type="molecule type" value="Genomic_DNA"/>
</dbReference>
<organism evidence="1 2">
    <name type="scientific">Auriscalpium vulgare</name>
    <dbReference type="NCBI Taxonomy" id="40419"/>
    <lineage>
        <taxon>Eukaryota</taxon>
        <taxon>Fungi</taxon>
        <taxon>Dikarya</taxon>
        <taxon>Basidiomycota</taxon>
        <taxon>Agaricomycotina</taxon>
        <taxon>Agaricomycetes</taxon>
        <taxon>Russulales</taxon>
        <taxon>Auriscalpiaceae</taxon>
        <taxon>Auriscalpium</taxon>
    </lineage>
</organism>
<sequence length="345" mass="37043">MPPPNTARCGCPSNRRASSGAFRVTTIILGSRPTSSSPVFDGFDLVTLDHGRISTLQGSCLCCTTCHRARRGRLICSIRHPDVQRCRWYVEAIRESACGSVASNLTSLEDAMSLATPEAFADDPSLVWQFYHYRREVVRKAQPNRAHRALALLSATPSLLGPNTQSFRLVTQNVDGLSQRALAATAPPSARPIEMHGALRHVRCTACGAVREIEDGAPCAALAGTERFFAADDAQRAPAIPRAELPRCAEAGCGGLLRPGVVWFGEGVPLLDDIEAMIARECDLFCVVGTSSEVYPAAGFADTAGENGAQIAYFNIERTDGDSEADFVFVGPCEETLPRAFGVEI</sequence>
<reference evidence="1" key="1">
    <citation type="submission" date="2021-02" db="EMBL/GenBank/DDBJ databases">
        <authorList>
            <consortium name="DOE Joint Genome Institute"/>
            <person name="Ahrendt S."/>
            <person name="Looney B.P."/>
            <person name="Miyauchi S."/>
            <person name="Morin E."/>
            <person name="Drula E."/>
            <person name="Courty P.E."/>
            <person name="Chicoki N."/>
            <person name="Fauchery L."/>
            <person name="Kohler A."/>
            <person name="Kuo A."/>
            <person name="Labutti K."/>
            <person name="Pangilinan J."/>
            <person name="Lipzen A."/>
            <person name="Riley R."/>
            <person name="Andreopoulos W."/>
            <person name="He G."/>
            <person name="Johnson J."/>
            <person name="Barry K.W."/>
            <person name="Grigoriev I.V."/>
            <person name="Nagy L."/>
            <person name="Hibbett D."/>
            <person name="Henrissat B."/>
            <person name="Matheny P.B."/>
            <person name="Labbe J."/>
            <person name="Martin F."/>
        </authorList>
    </citation>
    <scope>NUCLEOTIDE SEQUENCE</scope>
    <source>
        <strain evidence="1">FP105234-sp</strain>
    </source>
</reference>
<comment type="caution">
    <text evidence="1">The sequence shown here is derived from an EMBL/GenBank/DDBJ whole genome shotgun (WGS) entry which is preliminary data.</text>
</comment>
<name>A0ACB8S005_9AGAM</name>
<evidence type="ECO:0000313" key="1">
    <source>
        <dbReference type="EMBL" id="KAI0049884.1"/>
    </source>
</evidence>
<dbReference type="Proteomes" id="UP000814033">
    <property type="component" value="Unassembled WGS sequence"/>
</dbReference>
<proteinExistence type="predicted"/>
<keyword evidence="2" id="KW-1185">Reference proteome</keyword>